<evidence type="ECO:0000256" key="1">
    <source>
        <dbReference type="ARBA" id="ARBA00007274"/>
    </source>
</evidence>
<accession>A0A399IQZ0</accession>
<evidence type="ECO:0000313" key="4">
    <source>
        <dbReference type="Proteomes" id="UP000265930"/>
    </source>
</evidence>
<protein>
    <submittedName>
        <fullName evidence="3">Acyltransferase</fullName>
    </submittedName>
</protein>
<evidence type="ECO:0000256" key="2">
    <source>
        <dbReference type="ARBA" id="ARBA00022679"/>
    </source>
</evidence>
<dbReference type="InterPro" id="IPR051159">
    <property type="entry name" value="Hexapeptide_acetyltransf"/>
</dbReference>
<dbReference type="Gene3D" id="2.160.10.10">
    <property type="entry name" value="Hexapeptide repeat proteins"/>
    <property type="match status" value="1"/>
</dbReference>
<gene>
    <name evidence="3" type="ORF">D2A34_07360</name>
</gene>
<dbReference type="SUPFAM" id="SSF51161">
    <property type="entry name" value="Trimeric LpxA-like enzymes"/>
    <property type="match status" value="1"/>
</dbReference>
<dbReference type="RefSeq" id="WP_119366190.1">
    <property type="nucleotide sequence ID" value="NZ_QXDJ01000002.1"/>
</dbReference>
<dbReference type="AlphaFoldDB" id="A0A399IQZ0"/>
<dbReference type="Pfam" id="PF00132">
    <property type="entry name" value="Hexapep"/>
    <property type="match status" value="1"/>
</dbReference>
<dbReference type="PANTHER" id="PTHR23416">
    <property type="entry name" value="SIALIC ACID SYNTHASE-RELATED"/>
    <property type="match status" value="1"/>
</dbReference>
<proteinExistence type="inferred from homology"/>
<evidence type="ECO:0000313" key="3">
    <source>
        <dbReference type="EMBL" id="RII35017.1"/>
    </source>
</evidence>
<dbReference type="CDD" id="cd04647">
    <property type="entry name" value="LbH_MAT_like"/>
    <property type="match status" value="1"/>
</dbReference>
<dbReference type="PANTHER" id="PTHR23416:SF23">
    <property type="entry name" value="ACETYLTRANSFERASE C18B11.09C-RELATED"/>
    <property type="match status" value="1"/>
</dbReference>
<reference evidence="3 4" key="1">
    <citation type="submission" date="2018-08" db="EMBL/GenBank/DDBJ databases">
        <title>Genome of Clostridium chromiireducens C1, DSM12136.</title>
        <authorList>
            <person name="Xing M."/>
            <person name="Wei Y."/>
            <person name="Ang E.L."/>
            <person name="Zhao H."/>
            <person name="Zhang Y."/>
        </authorList>
    </citation>
    <scope>NUCLEOTIDE SEQUENCE [LARGE SCALE GENOMIC DNA]</scope>
    <source>
        <strain evidence="3 4">C1</strain>
    </source>
</reference>
<dbReference type="InterPro" id="IPR011004">
    <property type="entry name" value="Trimer_LpxA-like_sf"/>
</dbReference>
<dbReference type="GO" id="GO:0005829">
    <property type="term" value="C:cytosol"/>
    <property type="evidence" value="ECO:0007669"/>
    <property type="project" value="TreeGrafter"/>
</dbReference>
<organism evidence="3 4">
    <name type="scientific">Clostridium chromiireducens</name>
    <dbReference type="NCBI Taxonomy" id="225345"/>
    <lineage>
        <taxon>Bacteria</taxon>
        <taxon>Bacillati</taxon>
        <taxon>Bacillota</taxon>
        <taxon>Clostridia</taxon>
        <taxon>Eubacteriales</taxon>
        <taxon>Clostridiaceae</taxon>
        <taxon>Clostridium</taxon>
    </lineage>
</organism>
<sequence length="182" mass="19825">MRKLKNKIKNTLLRLKIKLKYKKSYFEVGDNVFISTKAKIIMGKNSKLIICNNSYISDSVRLIVHDNSELIIDERVYVSINTIISSNSKVSIGSDTSIAHNVTIIDTNKNYSNINLKIKEQGAIAKPIVIDNDCWIAAGVVILPGVSLGKHCVVAANAAVNKSFEASSVLGGVPAKLLNKLG</sequence>
<dbReference type="EMBL" id="QXDJ01000002">
    <property type="protein sequence ID" value="RII35017.1"/>
    <property type="molecule type" value="Genomic_DNA"/>
</dbReference>
<comment type="similarity">
    <text evidence="1">Belongs to the transferase hexapeptide repeat family.</text>
</comment>
<dbReference type="Proteomes" id="UP000265930">
    <property type="component" value="Unassembled WGS sequence"/>
</dbReference>
<dbReference type="InterPro" id="IPR001451">
    <property type="entry name" value="Hexapep"/>
</dbReference>
<dbReference type="GO" id="GO:0008374">
    <property type="term" value="F:O-acyltransferase activity"/>
    <property type="evidence" value="ECO:0007669"/>
    <property type="project" value="TreeGrafter"/>
</dbReference>
<comment type="caution">
    <text evidence="3">The sequence shown here is derived from an EMBL/GenBank/DDBJ whole genome shotgun (WGS) entry which is preliminary data.</text>
</comment>
<keyword evidence="2 3" id="KW-0808">Transferase</keyword>
<keyword evidence="3" id="KW-0012">Acyltransferase</keyword>
<name>A0A399IQZ0_9CLOT</name>